<evidence type="ECO:0000259" key="4">
    <source>
        <dbReference type="Pfam" id="PF00326"/>
    </source>
</evidence>
<dbReference type="Gene3D" id="2.130.10.120">
    <property type="entry name" value="Prolyl oligopeptidase, N-terminal domain"/>
    <property type="match status" value="1"/>
</dbReference>
<feature type="domain" description="Peptidase S9A N-terminal" evidence="5">
    <location>
        <begin position="257"/>
        <end position="387"/>
    </location>
</feature>
<reference evidence="6 7" key="1">
    <citation type="submission" date="2020-08" db="EMBL/GenBank/DDBJ databases">
        <title>Sequencing the genomes of 1000 actinobacteria strains.</title>
        <authorList>
            <person name="Klenk H.-P."/>
        </authorList>
    </citation>
    <scope>NUCLEOTIDE SEQUENCE [LARGE SCALE GENOMIC DNA]</scope>
    <source>
        <strain evidence="6 7">DSM 44230</strain>
    </source>
</reference>
<evidence type="ECO:0000256" key="3">
    <source>
        <dbReference type="ARBA" id="ARBA00022825"/>
    </source>
</evidence>
<evidence type="ECO:0000256" key="2">
    <source>
        <dbReference type="ARBA" id="ARBA00022801"/>
    </source>
</evidence>
<dbReference type="RefSeq" id="WP_185001930.1">
    <property type="nucleotide sequence ID" value="NZ_BAAAUI010000065.1"/>
</dbReference>
<dbReference type="EMBL" id="JACHMH010000001">
    <property type="protein sequence ID" value="MBB4676060.1"/>
    <property type="molecule type" value="Genomic_DNA"/>
</dbReference>
<dbReference type="Gene3D" id="3.40.50.1820">
    <property type="entry name" value="alpha/beta hydrolase"/>
    <property type="match status" value="1"/>
</dbReference>
<keyword evidence="2 6" id="KW-0378">Hydrolase</keyword>
<dbReference type="AlphaFoldDB" id="A0A7W7C7N9"/>
<dbReference type="Pfam" id="PF00326">
    <property type="entry name" value="Peptidase_S9"/>
    <property type="match status" value="1"/>
</dbReference>
<dbReference type="Pfam" id="PF02897">
    <property type="entry name" value="Peptidase_S9_N"/>
    <property type="match status" value="1"/>
</dbReference>
<protein>
    <submittedName>
        <fullName evidence="6">Prolyl oligopeptidase</fullName>
        <ecNumber evidence="6">3.4.21.26</ecNumber>
    </submittedName>
</protein>
<evidence type="ECO:0000259" key="5">
    <source>
        <dbReference type="Pfam" id="PF02897"/>
    </source>
</evidence>
<dbReference type="SUPFAM" id="SSF53474">
    <property type="entry name" value="alpha/beta-Hydrolases"/>
    <property type="match status" value="1"/>
</dbReference>
<name>A0A7W7C7N9_9PSEU</name>
<evidence type="ECO:0000313" key="7">
    <source>
        <dbReference type="Proteomes" id="UP000533598"/>
    </source>
</evidence>
<dbReference type="InterPro" id="IPR002470">
    <property type="entry name" value="Peptidase_S9A"/>
</dbReference>
<feature type="domain" description="Peptidase S9 prolyl oligopeptidase catalytic" evidence="4">
    <location>
        <begin position="448"/>
        <end position="661"/>
    </location>
</feature>
<dbReference type="PRINTS" id="PR00862">
    <property type="entry name" value="PROLIGOPTASE"/>
</dbReference>
<comment type="caution">
    <text evidence="6">The sequence shown here is derived from an EMBL/GenBank/DDBJ whole genome shotgun (WGS) entry which is preliminary data.</text>
</comment>
<evidence type="ECO:0000313" key="6">
    <source>
        <dbReference type="EMBL" id="MBB4676060.1"/>
    </source>
</evidence>
<dbReference type="InterPro" id="IPR051167">
    <property type="entry name" value="Prolyl_oligopep/macrocyclase"/>
</dbReference>
<dbReference type="EC" id="3.4.21.26" evidence="6"/>
<dbReference type="InterPro" id="IPR023302">
    <property type="entry name" value="Pept_S9A_N"/>
</dbReference>
<dbReference type="InterPro" id="IPR001375">
    <property type="entry name" value="Peptidase_S9_cat"/>
</dbReference>
<gene>
    <name evidence="6" type="ORF">HNR67_002178</name>
</gene>
<dbReference type="SUPFAM" id="SSF50993">
    <property type="entry name" value="Peptidase/esterase 'gauge' domain"/>
    <property type="match status" value="1"/>
</dbReference>
<dbReference type="InterPro" id="IPR029058">
    <property type="entry name" value="AB_hydrolase_fold"/>
</dbReference>
<dbReference type="PANTHER" id="PTHR42881:SF13">
    <property type="entry name" value="PROLYL ENDOPEPTIDASE"/>
    <property type="match status" value="1"/>
</dbReference>
<organism evidence="6 7">
    <name type="scientific">Crossiella cryophila</name>
    <dbReference type="NCBI Taxonomy" id="43355"/>
    <lineage>
        <taxon>Bacteria</taxon>
        <taxon>Bacillati</taxon>
        <taxon>Actinomycetota</taxon>
        <taxon>Actinomycetes</taxon>
        <taxon>Pseudonocardiales</taxon>
        <taxon>Pseudonocardiaceae</taxon>
        <taxon>Crossiella</taxon>
    </lineage>
</organism>
<dbReference type="GO" id="GO:0005829">
    <property type="term" value="C:cytosol"/>
    <property type="evidence" value="ECO:0007669"/>
    <property type="project" value="TreeGrafter"/>
</dbReference>
<keyword evidence="7" id="KW-1185">Reference proteome</keyword>
<dbReference type="GO" id="GO:0006508">
    <property type="term" value="P:proteolysis"/>
    <property type="evidence" value="ECO:0007669"/>
    <property type="project" value="UniProtKB-KW"/>
</dbReference>
<dbReference type="GO" id="GO:0070012">
    <property type="term" value="F:oligopeptidase activity"/>
    <property type="evidence" value="ECO:0007669"/>
    <property type="project" value="TreeGrafter"/>
</dbReference>
<keyword evidence="1" id="KW-0645">Protease</keyword>
<sequence length="666" mass="70441">MTTDAYAWLNEDTAEVLAWQEQQVSAATAAARDFPGFAELVEELKPLLAGQLAGVLADRRLVAGRWFWLGQDEAGTGQAIRVAEARDSPGRVLVAAAALTAERGDGRATSLIYPEPSPDGRLLAVNAAAGGDPFGRFLVLDAETGERLPVAAPAMQGNMVRPAWLPDSSGFYLGGRSAEGAHELRFFPVHGGESVPRALPGVPPTSLSVVPQVSPGGSRVLVVTAPHEHLATLIADTGSGAFRPFAPAGFHGELYGDWVDEDTYVAISTDTPRGRVVRIPVATSTDPDTWVELIPAGDLVLRSLYRLGGHLVVTALNDVSLDVRSYSLDGTPVARAALPAASASFALTVFSRLPTGSAALTFTASSFTSSDTMYELDPATGALEVLEPGASLSGITVEQHFATSADGTRVPYFVLAKADLDRSGPRPTLVNAYGGFNIPKLPTFLGSMTPFVRSGGVYVHANLRGGSEYGREWYESARREHKQRTFDDLRAVAEDLVSRGVATPETLAFQGSSNGGLLAGVAVTQQPELWRVVVPTMPVLDVLAPLAEGPGTAMIRAVYEKDYGNPADPVDAAAMAGYSPCQNIRAGVRYPAVFVVVGNSDISCPPSQARRFVAGVRDASRSGREVFLRVWTAVGHGSMDAGVGAEMQAEWLGFVLRELGMSFVPR</sequence>
<dbReference type="PANTHER" id="PTHR42881">
    <property type="entry name" value="PROLYL ENDOPEPTIDASE"/>
    <property type="match status" value="1"/>
</dbReference>
<keyword evidence="3" id="KW-0720">Serine protease</keyword>
<evidence type="ECO:0000256" key="1">
    <source>
        <dbReference type="ARBA" id="ARBA00022670"/>
    </source>
</evidence>
<proteinExistence type="predicted"/>
<dbReference type="Proteomes" id="UP000533598">
    <property type="component" value="Unassembled WGS sequence"/>
</dbReference>
<accession>A0A7W7C7N9</accession>
<dbReference type="GO" id="GO:0004252">
    <property type="term" value="F:serine-type endopeptidase activity"/>
    <property type="evidence" value="ECO:0007669"/>
    <property type="project" value="UniProtKB-EC"/>
</dbReference>